<dbReference type="PATRIC" id="fig|47500.9.peg.4808"/>
<accession>A0A0M0H433</accession>
<gene>
    <name evidence="1" type="ORF">AF333_16560</name>
</gene>
<comment type="caution">
    <text evidence="1">The sequence shown here is derived from an EMBL/GenBank/DDBJ whole genome shotgun (WGS) entry which is preliminary data.</text>
</comment>
<dbReference type="EMBL" id="LGUG01000004">
    <property type="protein sequence ID" value="KON96853.1"/>
    <property type="molecule type" value="Genomic_DNA"/>
</dbReference>
<proteinExistence type="predicted"/>
<sequence length="74" mass="8749">MLFFLHYSKHSLFNTLSKTVTERKKFQILDFHQQTNRLMLGYSPSFLRFSLASYGKRAAICGKAALRLKRKLYM</sequence>
<name>A0A0M0H433_ANEMI</name>
<dbReference type="Proteomes" id="UP000037269">
    <property type="component" value="Unassembled WGS sequence"/>
</dbReference>
<evidence type="ECO:0000313" key="2">
    <source>
        <dbReference type="Proteomes" id="UP000037269"/>
    </source>
</evidence>
<keyword evidence="2" id="KW-1185">Reference proteome</keyword>
<evidence type="ECO:0000313" key="1">
    <source>
        <dbReference type="EMBL" id="KON96853.1"/>
    </source>
</evidence>
<reference evidence="1 2" key="1">
    <citation type="submission" date="2015-07" db="EMBL/GenBank/DDBJ databases">
        <title>Fjat-14205 dsm 2895.</title>
        <authorList>
            <person name="Liu B."/>
            <person name="Wang J."/>
            <person name="Zhu Y."/>
            <person name="Liu G."/>
            <person name="Chen Q."/>
            <person name="Chen Z."/>
            <person name="Lan J."/>
            <person name="Che J."/>
            <person name="Ge C."/>
            <person name="Shi H."/>
            <person name="Pan Z."/>
            <person name="Liu X."/>
        </authorList>
    </citation>
    <scope>NUCLEOTIDE SEQUENCE [LARGE SCALE GENOMIC DNA]</scope>
    <source>
        <strain evidence="1 2">DSM 2895</strain>
    </source>
</reference>
<organism evidence="1 2">
    <name type="scientific">Aneurinibacillus migulanus</name>
    <name type="common">Bacillus migulanus</name>
    <dbReference type="NCBI Taxonomy" id="47500"/>
    <lineage>
        <taxon>Bacteria</taxon>
        <taxon>Bacillati</taxon>
        <taxon>Bacillota</taxon>
        <taxon>Bacilli</taxon>
        <taxon>Bacillales</taxon>
        <taxon>Paenibacillaceae</taxon>
        <taxon>Aneurinibacillus group</taxon>
        <taxon>Aneurinibacillus</taxon>
    </lineage>
</organism>
<protein>
    <submittedName>
        <fullName evidence="1">Uncharacterized protein</fullName>
    </submittedName>
</protein>
<dbReference type="AlphaFoldDB" id="A0A0M0H433"/>